<dbReference type="AlphaFoldDB" id="A0AAV4JEM1"/>
<feature type="compositionally biased region" description="Basic and acidic residues" evidence="1">
    <location>
        <begin position="416"/>
        <end position="435"/>
    </location>
</feature>
<organism evidence="2 3">
    <name type="scientific">Elysia marginata</name>
    <dbReference type="NCBI Taxonomy" id="1093978"/>
    <lineage>
        <taxon>Eukaryota</taxon>
        <taxon>Metazoa</taxon>
        <taxon>Spiralia</taxon>
        <taxon>Lophotrochozoa</taxon>
        <taxon>Mollusca</taxon>
        <taxon>Gastropoda</taxon>
        <taxon>Heterobranchia</taxon>
        <taxon>Euthyneura</taxon>
        <taxon>Panpulmonata</taxon>
        <taxon>Sacoglossa</taxon>
        <taxon>Placobranchoidea</taxon>
        <taxon>Plakobranchidae</taxon>
        <taxon>Elysia</taxon>
    </lineage>
</organism>
<keyword evidence="3" id="KW-1185">Reference proteome</keyword>
<evidence type="ECO:0000256" key="1">
    <source>
        <dbReference type="SAM" id="MobiDB-lite"/>
    </source>
</evidence>
<comment type="caution">
    <text evidence="2">The sequence shown here is derived from an EMBL/GenBank/DDBJ whole genome shotgun (WGS) entry which is preliminary data.</text>
</comment>
<feature type="region of interest" description="Disordered" evidence="1">
    <location>
        <begin position="416"/>
        <end position="506"/>
    </location>
</feature>
<reference evidence="2 3" key="1">
    <citation type="journal article" date="2021" name="Elife">
        <title>Chloroplast acquisition without the gene transfer in kleptoplastic sea slugs, Plakobranchus ocellatus.</title>
        <authorList>
            <person name="Maeda T."/>
            <person name="Takahashi S."/>
            <person name="Yoshida T."/>
            <person name="Shimamura S."/>
            <person name="Takaki Y."/>
            <person name="Nagai Y."/>
            <person name="Toyoda A."/>
            <person name="Suzuki Y."/>
            <person name="Arimoto A."/>
            <person name="Ishii H."/>
            <person name="Satoh N."/>
            <person name="Nishiyama T."/>
            <person name="Hasebe M."/>
            <person name="Maruyama T."/>
            <person name="Minagawa J."/>
            <person name="Obokata J."/>
            <person name="Shigenobu S."/>
        </authorList>
    </citation>
    <scope>NUCLEOTIDE SEQUENCE [LARGE SCALE GENOMIC DNA]</scope>
</reference>
<evidence type="ECO:0000313" key="3">
    <source>
        <dbReference type="Proteomes" id="UP000762676"/>
    </source>
</evidence>
<dbReference type="PANTHER" id="PTHR11505">
    <property type="entry name" value="L1 TRANSPOSABLE ELEMENT-RELATED"/>
    <property type="match status" value="1"/>
</dbReference>
<name>A0AAV4JEM1_9GAST</name>
<dbReference type="Proteomes" id="UP000762676">
    <property type="component" value="Unassembled WGS sequence"/>
</dbReference>
<dbReference type="InterPro" id="IPR004244">
    <property type="entry name" value="Transposase_22"/>
</dbReference>
<dbReference type="Gene3D" id="3.30.70.1820">
    <property type="entry name" value="L1 transposable element, RRM domain"/>
    <property type="match status" value="1"/>
</dbReference>
<proteinExistence type="predicted"/>
<accession>A0AAV4JEM1</accession>
<protein>
    <submittedName>
        <fullName evidence="2">RING finger protein 40</fullName>
    </submittedName>
</protein>
<evidence type="ECO:0000313" key="2">
    <source>
        <dbReference type="EMBL" id="GFS19897.1"/>
    </source>
</evidence>
<feature type="compositionally biased region" description="Polar residues" evidence="1">
    <location>
        <begin position="493"/>
        <end position="506"/>
    </location>
</feature>
<sequence>MDYSIRPPKAGQNTAKQIQLILQSITTRLPVRRSNTNILQSTSTTYGQIWKTCIPPGECQHNAVVGEQRGPRINTRVPNVQDSPAAYNDSLAARGSGGHGILDLERNQPPREVNGFETPSNSRHPPVAYATPHASTPVNAGAHHPAPPINGSGIGTPVTYQRPYLPGLSPQATYAHATQPPAPYPSENPPWVAQLMNKMDTIDSKLVTINERVGHLESEMRALHILQNRVCEMEEKLKSHSKLFDGVSSELEQSFRAFKELIRTSDDHQTYISQNTQRLVEMENRMMRENLLFIGVQEERDENPEAKVAKIIQEKIGITQPIEFERVHRIGSNYRSNGRPRTIVARFSRFKDKEAVRISAPKLRGTNIGVHEQFGREVNEKRRILYPRHKQAREEKKFARLVYDYLIIDNAKYKDARAANSRRDTNARHTADRDTFTISPRAHGAPSQQNGNRTPVAPSNDRTTAHLTADPVTAPQTSDSAPADRASEIKPTAPSTSDAQTTGGTQTLTNISTENRLNVLSDQRDNILMEQ</sequence>
<dbReference type="EMBL" id="BMAT01006778">
    <property type="protein sequence ID" value="GFS19897.1"/>
    <property type="molecule type" value="Genomic_DNA"/>
</dbReference>
<gene>
    <name evidence="2" type="ORF">ElyMa_003301300</name>
</gene>